<proteinExistence type="predicted"/>
<dbReference type="EMBL" id="MU005595">
    <property type="protein sequence ID" value="KAF2680641.1"/>
    <property type="molecule type" value="Genomic_DNA"/>
</dbReference>
<evidence type="ECO:0000313" key="2">
    <source>
        <dbReference type="Proteomes" id="UP000799291"/>
    </source>
</evidence>
<reference evidence="1" key="1">
    <citation type="journal article" date="2020" name="Stud. Mycol.">
        <title>101 Dothideomycetes genomes: a test case for predicting lifestyles and emergence of pathogens.</title>
        <authorList>
            <person name="Haridas S."/>
            <person name="Albert R."/>
            <person name="Binder M."/>
            <person name="Bloem J."/>
            <person name="Labutti K."/>
            <person name="Salamov A."/>
            <person name="Andreopoulos B."/>
            <person name="Baker S."/>
            <person name="Barry K."/>
            <person name="Bills G."/>
            <person name="Bluhm B."/>
            <person name="Cannon C."/>
            <person name="Castanera R."/>
            <person name="Culley D."/>
            <person name="Daum C."/>
            <person name="Ezra D."/>
            <person name="Gonzalez J."/>
            <person name="Henrissat B."/>
            <person name="Kuo A."/>
            <person name="Liang C."/>
            <person name="Lipzen A."/>
            <person name="Lutzoni F."/>
            <person name="Magnuson J."/>
            <person name="Mondo S."/>
            <person name="Nolan M."/>
            <person name="Ohm R."/>
            <person name="Pangilinan J."/>
            <person name="Park H.-J."/>
            <person name="Ramirez L."/>
            <person name="Alfaro M."/>
            <person name="Sun H."/>
            <person name="Tritt A."/>
            <person name="Yoshinaga Y."/>
            <person name="Zwiers L.-H."/>
            <person name="Turgeon B."/>
            <person name="Goodwin S."/>
            <person name="Spatafora J."/>
            <person name="Crous P."/>
            <person name="Grigoriev I."/>
        </authorList>
    </citation>
    <scope>NUCLEOTIDE SEQUENCE</scope>
    <source>
        <strain evidence="1">CBS 122367</strain>
    </source>
</reference>
<dbReference type="Proteomes" id="UP000799291">
    <property type="component" value="Unassembled WGS sequence"/>
</dbReference>
<name>A0A6G1IRS0_9PLEO</name>
<keyword evidence="2" id="KW-1185">Reference proteome</keyword>
<evidence type="ECO:0000313" key="1">
    <source>
        <dbReference type="EMBL" id="KAF2680641.1"/>
    </source>
</evidence>
<organism evidence="1 2">
    <name type="scientific">Lentithecium fluviatile CBS 122367</name>
    <dbReference type="NCBI Taxonomy" id="1168545"/>
    <lineage>
        <taxon>Eukaryota</taxon>
        <taxon>Fungi</taxon>
        <taxon>Dikarya</taxon>
        <taxon>Ascomycota</taxon>
        <taxon>Pezizomycotina</taxon>
        <taxon>Dothideomycetes</taxon>
        <taxon>Pleosporomycetidae</taxon>
        <taxon>Pleosporales</taxon>
        <taxon>Massarineae</taxon>
        <taxon>Lentitheciaceae</taxon>
        <taxon>Lentithecium</taxon>
    </lineage>
</organism>
<sequence length="111" mass="11708">MTVRPRDCAGDQSALIDVPCNAPNGTVAVQWQCAGNQATSGALLNITGGRGDIKRLQVEVLTKLPRVACLNSSSLLHAFPASDNARPSPVSLPVTEVAYFYGSKRNITLNA</sequence>
<dbReference type="AlphaFoldDB" id="A0A6G1IRS0"/>
<gene>
    <name evidence="1" type="ORF">K458DRAFT_407126</name>
</gene>
<accession>A0A6G1IRS0</accession>
<protein>
    <submittedName>
        <fullName evidence="1">Uncharacterized protein</fullName>
    </submittedName>
</protein>
<dbReference type="OrthoDB" id="5104857at2759"/>